<name>A0A372NNN7_9SPHI</name>
<dbReference type="PROSITE" id="PS50088">
    <property type="entry name" value="ANK_REPEAT"/>
    <property type="match status" value="3"/>
</dbReference>
<evidence type="ECO:0000313" key="5">
    <source>
        <dbReference type="Proteomes" id="UP000264217"/>
    </source>
</evidence>
<gene>
    <name evidence="4" type="ORF">D0C36_22455</name>
</gene>
<evidence type="ECO:0000313" key="4">
    <source>
        <dbReference type="EMBL" id="RFZ90544.1"/>
    </source>
</evidence>
<dbReference type="RefSeq" id="WP_117393956.1">
    <property type="nucleotide sequence ID" value="NZ_QWDC01000004.1"/>
</dbReference>
<keyword evidence="2 3" id="KW-0040">ANK repeat</keyword>
<dbReference type="SUPFAM" id="SSF48403">
    <property type="entry name" value="Ankyrin repeat"/>
    <property type="match status" value="1"/>
</dbReference>
<proteinExistence type="predicted"/>
<evidence type="ECO:0000256" key="3">
    <source>
        <dbReference type="PROSITE-ProRule" id="PRU00023"/>
    </source>
</evidence>
<organism evidence="4 5">
    <name type="scientific">Mucilaginibacter conchicola</name>
    <dbReference type="NCBI Taxonomy" id="2303333"/>
    <lineage>
        <taxon>Bacteria</taxon>
        <taxon>Pseudomonadati</taxon>
        <taxon>Bacteroidota</taxon>
        <taxon>Sphingobacteriia</taxon>
        <taxon>Sphingobacteriales</taxon>
        <taxon>Sphingobacteriaceae</taxon>
        <taxon>Mucilaginibacter</taxon>
    </lineage>
</organism>
<sequence length="216" mass="23427">MSIENLEEYIANADLEQLQTLLANHPELATAKTSLNVSPLMLSCYYKKPQVTEILLSHVTNPDLFEASAAGAFDNVAYLVTAHPGRIDYYAEDGFTALGLACYFGHYDIARYLVLKGADVNKPSDNGFNVYPLHSAAAGDFTNTARMLIDNGADVNVKQRSGATPLHSAAQNGNLELLILLLETGAHVDIRMEGGKLPADLAREKGFEEIAEILES</sequence>
<dbReference type="Pfam" id="PF00023">
    <property type="entry name" value="Ank"/>
    <property type="match status" value="1"/>
</dbReference>
<dbReference type="SMART" id="SM00248">
    <property type="entry name" value="ANK"/>
    <property type="match status" value="4"/>
</dbReference>
<feature type="repeat" description="ANK" evidence="3">
    <location>
        <begin position="93"/>
        <end position="125"/>
    </location>
</feature>
<dbReference type="Gene3D" id="1.25.40.20">
    <property type="entry name" value="Ankyrin repeat-containing domain"/>
    <property type="match status" value="2"/>
</dbReference>
<evidence type="ECO:0000256" key="2">
    <source>
        <dbReference type="ARBA" id="ARBA00023043"/>
    </source>
</evidence>
<keyword evidence="1" id="KW-0677">Repeat</keyword>
<accession>A0A372NNN7</accession>
<dbReference type="PROSITE" id="PS50297">
    <property type="entry name" value="ANK_REP_REGION"/>
    <property type="match status" value="3"/>
</dbReference>
<dbReference type="Proteomes" id="UP000264217">
    <property type="component" value="Unassembled WGS sequence"/>
</dbReference>
<dbReference type="OrthoDB" id="5657095at2"/>
<evidence type="ECO:0000256" key="1">
    <source>
        <dbReference type="ARBA" id="ARBA00022737"/>
    </source>
</evidence>
<protein>
    <submittedName>
        <fullName evidence="4">Ankyrin repeat domain-containing protein</fullName>
    </submittedName>
</protein>
<dbReference type="Pfam" id="PF12796">
    <property type="entry name" value="Ank_2"/>
    <property type="match status" value="1"/>
</dbReference>
<dbReference type="PANTHER" id="PTHR24201">
    <property type="entry name" value="ANK_REP_REGION DOMAIN-CONTAINING PROTEIN"/>
    <property type="match status" value="1"/>
</dbReference>
<dbReference type="EMBL" id="QWDC01000004">
    <property type="protein sequence ID" value="RFZ90544.1"/>
    <property type="molecule type" value="Genomic_DNA"/>
</dbReference>
<dbReference type="PRINTS" id="PR01415">
    <property type="entry name" value="ANKYRIN"/>
</dbReference>
<dbReference type="AlphaFoldDB" id="A0A372NNN7"/>
<dbReference type="InterPro" id="IPR002110">
    <property type="entry name" value="Ankyrin_rpt"/>
</dbReference>
<comment type="caution">
    <text evidence="4">The sequence shown here is derived from an EMBL/GenBank/DDBJ whole genome shotgun (WGS) entry which is preliminary data.</text>
</comment>
<feature type="repeat" description="ANK" evidence="3">
    <location>
        <begin position="128"/>
        <end position="160"/>
    </location>
</feature>
<feature type="repeat" description="ANK" evidence="3">
    <location>
        <begin position="161"/>
        <end position="193"/>
    </location>
</feature>
<dbReference type="InterPro" id="IPR050776">
    <property type="entry name" value="Ank_Repeat/CDKN_Inhibitor"/>
</dbReference>
<reference evidence="4 5" key="1">
    <citation type="submission" date="2018-08" db="EMBL/GenBank/DDBJ databases">
        <title>Mucilaginibacter sp. MYSH2.</title>
        <authorList>
            <person name="Seo T."/>
        </authorList>
    </citation>
    <scope>NUCLEOTIDE SEQUENCE [LARGE SCALE GENOMIC DNA]</scope>
    <source>
        <strain evidence="4 5">MYSH2</strain>
    </source>
</reference>
<keyword evidence="5" id="KW-1185">Reference proteome</keyword>
<dbReference type="InterPro" id="IPR036770">
    <property type="entry name" value="Ankyrin_rpt-contain_sf"/>
</dbReference>